<keyword evidence="1" id="KW-1133">Transmembrane helix</keyword>
<dbReference type="OrthoDB" id="2738831at2759"/>
<evidence type="ECO:0000313" key="3">
    <source>
        <dbReference type="EMBL" id="KIM43722.1"/>
    </source>
</evidence>
<reference evidence="4" key="2">
    <citation type="submission" date="2015-01" db="EMBL/GenBank/DDBJ databases">
        <title>Evolutionary Origins and Diversification of the Mycorrhizal Mutualists.</title>
        <authorList>
            <consortium name="DOE Joint Genome Institute"/>
            <consortium name="Mycorrhizal Genomics Consortium"/>
            <person name="Kohler A."/>
            <person name="Kuo A."/>
            <person name="Nagy L.G."/>
            <person name="Floudas D."/>
            <person name="Copeland A."/>
            <person name="Barry K.W."/>
            <person name="Cichocki N."/>
            <person name="Veneault-Fourrey C."/>
            <person name="LaButti K."/>
            <person name="Lindquist E.A."/>
            <person name="Lipzen A."/>
            <person name="Lundell T."/>
            <person name="Morin E."/>
            <person name="Murat C."/>
            <person name="Riley R."/>
            <person name="Ohm R."/>
            <person name="Sun H."/>
            <person name="Tunlid A."/>
            <person name="Henrissat B."/>
            <person name="Grigoriev I.V."/>
            <person name="Hibbett D.S."/>
            <person name="Martin F."/>
        </authorList>
    </citation>
    <scope>NUCLEOTIDE SEQUENCE [LARGE SCALE GENOMIC DNA]</scope>
    <source>
        <strain evidence="4">h7</strain>
    </source>
</reference>
<dbReference type="Proteomes" id="UP000053424">
    <property type="component" value="Unassembled WGS sequence"/>
</dbReference>
<feature type="transmembrane region" description="Helical" evidence="1">
    <location>
        <begin position="12"/>
        <end position="36"/>
    </location>
</feature>
<organism evidence="3 4">
    <name type="scientific">Hebeloma cylindrosporum</name>
    <dbReference type="NCBI Taxonomy" id="76867"/>
    <lineage>
        <taxon>Eukaryota</taxon>
        <taxon>Fungi</taxon>
        <taxon>Dikarya</taxon>
        <taxon>Basidiomycota</taxon>
        <taxon>Agaricomycotina</taxon>
        <taxon>Agaricomycetes</taxon>
        <taxon>Agaricomycetidae</taxon>
        <taxon>Agaricales</taxon>
        <taxon>Agaricineae</taxon>
        <taxon>Hymenogastraceae</taxon>
        <taxon>Hebeloma</taxon>
    </lineage>
</organism>
<dbReference type="InterPro" id="IPR045339">
    <property type="entry name" value="DUF6534"/>
</dbReference>
<evidence type="ECO:0000259" key="2">
    <source>
        <dbReference type="Pfam" id="PF20152"/>
    </source>
</evidence>
<keyword evidence="4" id="KW-1185">Reference proteome</keyword>
<evidence type="ECO:0000256" key="1">
    <source>
        <dbReference type="SAM" id="Phobius"/>
    </source>
</evidence>
<sequence length="240" mass="26432">MPNYNTIHTTHGALFLGLVLSTILYGVTLLQSFLYYRQYPNDPRVTKSFELQQSRGSSQSTWSINVQAACNILIGLLVQCFFALRVWAMSRNKVVTVVIIIFVCIHFGEGVALIVEAFRFGISRFQTLVWVGGTGLGCAAATDIISAAALCYYLNKSRTGLAGSESLISTLILYSITTGMITSVVALICVFTFAVMPTNYVWIAFFWIIGKCYVNSLLAALSPRRPLFHLSAEGLKLITD</sequence>
<feature type="transmembrane region" description="Helical" evidence="1">
    <location>
        <begin position="64"/>
        <end position="87"/>
    </location>
</feature>
<dbReference type="EMBL" id="KN831775">
    <property type="protein sequence ID" value="KIM43722.1"/>
    <property type="molecule type" value="Genomic_DNA"/>
</dbReference>
<keyword evidence="1" id="KW-0472">Membrane</keyword>
<feature type="transmembrane region" description="Helical" evidence="1">
    <location>
        <begin position="200"/>
        <end position="221"/>
    </location>
</feature>
<keyword evidence="1" id="KW-0812">Transmembrane</keyword>
<evidence type="ECO:0000313" key="4">
    <source>
        <dbReference type="Proteomes" id="UP000053424"/>
    </source>
</evidence>
<feature type="transmembrane region" description="Helical" evidence="1">
    <location>
        <begin position="167"/>
        <end position="194"/>
    </location>
</feature>
<protein>
    <recommendedName>
        <fullName evidence="2">DUF6534 domain-containing protein</fullName>
    </recommendedName>
</protein>
<dbReference type="Pfam" id="PF20152">
    <property type="entry name" value="DUF6534"/>
    <property type="match status" value="1"/>
</dbReference>
<reference evidence="3 4" key="1">
    <citation type="submission" date="2014-04" db="EMBL/GenBank/DDBJ databases">
        <authorList>
            <consortium name="DOE Joint Genome Institute"/>
            <person name="Kuo A."/>
            <person name="Gay G."/>
            <person name="Dore J."/>
            <person name="Kohler A."/>
            <person name="Nagy L.G."/>
            <person name="Floudas D."/>
            <person name="Copeland A."/>
            <person name="Barry K.W."/>
            <person name="Cichocki N."/>
            <person name="Veneault-Fourrey C."/>
            <person name="LaButti K."/>
            <person name="Lindquist E.A."/>
            <person name="Lipzen A."/>
            <person name="Lundell T."/>
            <person name="Morin E."/>
            <person name="Murat C."/>
            <person name="Sun H."/>
            <person name="Tunlid A."/>
            <person name="Henrissat B."/>
            <person name="Grigoriev I.V."/>
            <person name="Hibbett D.S."/>
            <person name="Martin F."/>
            <person name="Nordberg H.P."/>
            <person name="Cantor M.N."/>
            <person name="Hua S.X."/>
        </authorList>
    </citation>
    <scope>NUCLEOTIDE SEQUENCE [LARGE SCALE GENOMIC DNA]</scope>
    <source>
        <strain evidence="4">h7</strain>
    </source>
</reference>
<feature type="transmembrane region" description="Helical" evidence="1">
    <location>
        <begin position="94"/>
        <end position="115"/>
    </location>
</feature>
<proteinExistence type="predicted"/>
<dbReference type="PANTHER" id="PTHR40465:SF1">
    <property type="entry name" value="DUF6534 DOMAIN-CONTAINING PROTEIN"/>
    <property type="match status" value="1"/>
</dbReference>
<dbReference type="PANTHER" id="PTHR40465">
    <property type="entry name" value="CHROMOSOME 1, WHOLE GENOME SHOTGUN SEQUENCE"/>
    <property type="match status" value="1"/>
</dbReference>
<feature type="domain" description="DUF6534" evidence="2">
    <location>
        <begin position="139"/>
        <end position="225"/>
    </location>
</feature>
<gene>
    <name evidence="3" type="ORF">M413DRAFT_387410</name>
</gene>
<dbReference type="AlphaFoldDB" id="A0A0C2YRS5"/>
<dbReference type="STRING" id="686832.A0A0C2YRS5"/>
<feature type="transmembrane region" description="Helical" evidence="1">
    <location>
        <begin position="127"/>
        <end position="155"/>
    </location>
</feature>
<name>A0A0C2YRS5_HEBCY</name>
<dbReference type="HOGENOM" id="CLU_046025_5_3_1"/>
<accession>A0A0C2YRS5</accession>